<dbReference type="PANTHER" id="PTHR14315">
    <property type="entry name" value="SPOT14 FAMILY MEMBER"/>
    <property type="match status" value="1"/>
</dbReference>
<proteinExistence type="inferred from homology"/>
<comment type="subcellular location">
    <subcellularLocation>
        <location evidence="2">Cytoplasm</location>
    </subcellularLocation>
    <subcellularLocation>
        <location evidence="1">Nucleus</location>
    </subcellularLocation>
</comment>
<protein>
    <submittedName>
        <fullName evidence="8">Mid1-interacting protein 1-B-like</fullName>
    </submittedName>
</protein>
<evidence type="ECO:0000313" key="8">
    <source>
        <dbReference type="RefSeq" id="XP_013780414.1"/>
    </source>
</evidence>
<dbReference type="Pfam" id="PF07084">
    <property type="entry name" value="Spot_14"/>
    <property type="match status" value="1"/>
</dbReference>
<feature type="compositionally biased region" description="Low complexity" evidence="6">
    <location>
        <begin position="140"/>
        <end position="151"/>
    </location>
</feature>
<evidence type="ECO:0000313" key="7">
    <source>
        <dbReference type="Proteomes" id="UP000694941"/>
    </source>
</evidence>
<evidence type="ECO:0000256" key="5">
    <source>
        <dbReference type="ARBA" id="ARBA00023242"/>
    </source>
</evidence>
<reference evidence="8" key="1">
    <citation type="submission" date="2025-08" db="UniProtKB">
        <authorList>
            <consortium name="RefSeq"/>
        </authorList>
    </citation>
    <scope>IDENTIFICATION</scope>
    <source>
        <tissue evidence="8">Muscle</tissue>
    </source>
</reference>
<accession>A0ABM1BEL3</accession>
<dbReference type="GeneID" id="106464801"/>
<evidence type="ECO:0000256" key="6">
    <source>
        <dbReference type="SAM" id="MobiDB-lite"/>
    </source>
</evidence>
<dbReference type="PANTHER" id="PTHR14315:SF17">
    <property type="entry name" value="MIP21584P"/>
    <property type="match status" value="1"/>
</dbReference>
<keyword evidence="7" id="KW-1185">Reference proteome</keyword>
<keyword evidence="4" id="KW-0963">Cytoplasm</keyword>
<sequence length="215" mass="23800">MLHHMYDVKPSTGQHSNNSGRHIRSKRRHAGDDAFTCSQQSILSAMDRFVNSVTNMDSTVLVPSRLRDMETDGGNVHQRPPQFMSKMDLFTFFTALNDIKNELLWGPAIGGTNLSSTVSGTERQHLAATMTRYPSEENPGLSSKSSVSDSDSQGDSDVDGVINDPDSLTSEAQKTHLATAYRYHLQGLQTILHQLSDSADYLSFRYQEEVEASSV</sequence>
<dbReference type="Gene3D" id="6.10.140.1610">
    <property type="match status" value="1"/>
</dbReference>
<organism evidence="7 8">
    <name type="scientific">Limulus polyphemus</name>
    <name type="common">Atlantic horseshoe crab</name>
    <dbReference type="NCBI Taxonomy" id="6850"/>
    <lineage>
        <taxon>Eukaryota</taxon>
        <taxon>Metazoa</taxon>
        <taxon>Ecdysozoa</taxon>
        <taxon>Arthropoda</taxon>
        <taxon>Chelicerata</taxon>
        <taxon>Merostomata</taxon>
        <taxon>Xiphosura</taxon>
        <taxon>Limulidae</taxon>
        <taxon>Limulus</taxon>
    </lineage>
</organism>
<evidence type="ECO:0000256" key="2">
    <source>
        <dbReference type="ARBA" id="ARBA00004496"/>
    </source>
</evidence>
<comment type="similarity">
    <text evidence="3">Belongs to the SPOT14 family.</text>
</comment>
<dbReference type="InterPro" id="IPR053719">
    <property type="entry name" value="Lipogen_MT_Stabilize_sf"/>
</dbReference>
<feature type="compositionally biased region" description="Polar residues" evidence="6">
    <location>
        <begin position="11"/>
        <end position="20"/>
    </location>
</feature>
<feature type="region of interest" description="Disordered" evidence="6">
    <location>
        <begin position="1"/>
        <end position="29"/>
    </location>
</feature>
<dbReference type="Proteomes" id="UP000694941">
    <property type="component" value="Unplaced"/>
</dbReference>
<dbReference type="InterPro" id="IPR009786">
    <property type="entry name" value="Spot_14"/>
</dbReference>
<gene>
    <name evidence="8" type="primary">LOC106464801</name>
</gene>
<feature type="region of interest" description="Disordered" evidence="6">
    <location>
        <begin position="131"/>
        <end position="167"/>
    </location>
</feature>
<evidence type="ECO:0000256" key="3">
    <source>
        <dbReference type="ARBA" id="ARBA00009488"/>
    </source>
</evidence>
<evidence type="ECO:0000256" key="1">
    <source>
        <dbReference type="ARBA" id="ARBA00004123"/>
    </source>
</evidence>
<name>A0ABM1BEL3_LIMPO</name>
<evidence type="ECO:0000256" key="4">
    <source>
        <dbReference type="ARBA" id="ARBA00022490"/>
    </source>
</evidence>
<dbReference type="RefSeq" id="XP_013780414.1">
    <property type="nucleotide sequence ID" value="XM_013924960.2"/>
</dbReference>
<keyword evidence="5" id="KW-0539">Nucleus</keyword>